<keyword evidence="8" id="KW-1185">Reference proteome</keyword>
<dbReference type="Proteomes" id="UP000244193">
    <property type="component" value="Chromosome"/>
</dbReference>
<dbReference type="PANTHER" id="PTHR47199">
    <property type="entry name" value="PHOTOSYSTEM II STABILITY/ASSEMBLY FACTOR HCF136, CHLOROPLASTIC"/>
    <property type="match status" value="1"/>
</dbReference>
<dbReference type="GO" id="GO:0015979">
    <property type="term" value="P:photosynthesis"/>
    <property type="evidence" value="ECO:0007669"/>
    <property type="project" value="UniProtKB-KW"/>
</dbReference>
<evidence type="ECO:0000259" key="5">
    <source>
        <dbReference type="Pfam" id="PF14870"/>
    </source>
</evidence>
<proteinExistence type="predicted"/>
<feature type="domain" description="Photosynthesis system II assembly factor Ycf48/Hcf136-like" evidence="5">
    <location>
        <begin position="26"/>
        <end position="115"/>
    </location>
</feature>
<dbReference type="NCBIfam" id="TIGR04183">
    <property type="entry name" value="Por_Secre_tail"/>
    <property type="match status" value="1"/>
</dbReference>
<dbReference type="KEGG" id="fmg:HYN48_01585"/>
<gene>
    <name evidence="7" type="ORF">HYN48_01585</name>
</gene>
<feature type="chain" id="PRO_5015745324" description="Secretion system C-terminal sorting domain-containing protein" evidence="4">
    <location>
        <begin position="28"/>
        <end position="409"/>
    </location>
</feature>
<feature type="domain" description="Secretion system C-terminal sorting" evidence="6">
    <location>
        <begin position="335"/>
        <end position="408"/>
    </location>
</feature>
<evidence type="ECO:0000313" key="7">
    <source>
        <dbReference type="EMBL" id="AWA28881.1"/>
    </source>
</evidence>
<dbReference type="Gene3D" id="2.130.10.10">
    <property type="entry name" value="YVTN repeat-like/Quinoprotein amine dehydrogenase"/>
    <property type="match status" value="2"/>
</dbReference>
<keyword evidence="3" id="KW-0604">Photosystem II</keyword>
<evidence type="ECO:0000256" key="4">
    <source>
        <dbReference type="SAM" id="SignalP"/>
    </source>
</evidence>
<evidence type="ECO:0000256" key="1">
    <source>
        <dbReference type="ARBA" id="ARBA00022531"/>
    </source>
</evidence>
<dbReference type="Pfam" id="PF18962">
    <property type="entry name" value="Por_Secre_tail"/>
    <property type="match status" value="1"/>
</dbReference>
<protein>
    <recommendedName>
        <fullName evidence="9">Secretion system C-terminal sorting domain-containing protein</fullName>
    </recommendedName>
</protein>
<feature type="signal peptide" evidence="4">
    <location>
        <begin position="1"/>
        <end position="27"/>
    </location>
</feature>
<dbReference type="InterPro" id="IPR026444">
    <property type="entry name" value="Secre_tail"/>
</dbReference>
<reference evidence="7 8" key="1">
    <citation type="submission" date="2018-04" db="EMBL/GenBank/DDBJ databases">
        <title>Genome sequencing of Flavobacterium sp. HYN0048.</title>
        <authorList>
            <person name="Yi H."/>
            <person name="Baek C."/>
        </authorList>
    </citation>
    <scope>NUCLEOTIDE SEQUENCE [LARGE SCALE GENOMIC DNA]</scope>
    <source>
        <strain evidence="7 8">HYN0048</strain>
    </source>
</reference>
<evidence type="ECO:0000313" key="8">
    <source>
        <dbReference type="Proteomes" id="UP000244193"/>
    </source>
</evidence>
<evidence type="ECO:0000256" key="2">
    <source>
        <dbReference type="ARBA" id="ARBA00022729"/>
    </source>
</evidence>
<dbReference type="SUPFAM" id="SSF110296">
    <property type="entry name" value="Oligoxyloglucan reducing end-specific cellobiohydrolase"/>
    <property type="match status" value="1"/>
</dbReference>
<organism evidence="7 8">
    <name type="scientific">Flavobacterium magnum</name>
    <dbReference type="NCBI Taxonomy" id="2162713"/>
    <lineage>
        <taxon>Bacteria</taxon>
        <taxon>Pseudomonadati</taxon>
        <taxon>Bacteroidota</taxon>
        <taxon>Flavobacteriia</taxon>
        <taxon>Flavobacteriales</taxon>
        <taxon>Flavobacteriaceae</taxon>
        <taxon>Flavobacterium</taxon>
    </lineage>
</organism>
<dbReference type="GO" id="GO:0009523">
    <property type="term" value="C:photosystem II"/>
    <property type="evidence" value="ECO:0007669"/>
    <property type="project" value="UniProtKB-KW"/>
</dbReference>
<evidence type="ECO:0000259" key="6">
    <source>
        <dbReference type="Pfam" id="PF18962"/>
    </source>
</evidence>
<accession>A0A2S0RCR3</accession>
<dbReference type="AlphaFoldDB" id="A0A2S0RCR3"/>
<dbReference type="PANTHER" id="PTHR47199:SF2">
    <property type="entry name" value="PHOTOSYSTEM II STABILITY_ASSEMBLY FACTOR HCF136, CHLOROPLASTIC"/>
    <property type="match status" value="1"/>
</dbReference>
<dbReference type="InterPro" id="IPR015943">
    <property type="entry name" value="WD40/YVTN_repeat-like_dom_sf"/>
</dbReference>
<dbReference type="InterPro" id="IPR028203">
    <property type="entry name" value="PSII_CF48-like_dom"/>
</dbReference>
<dbReference type="EMBL" id="CP028811">
    <property type="protein sequence ID" value="AWA28881.1"/>
    <property type="molecule type" value="Genomic_DNA"/>
</dbReference>
<keyword evidence="2 4" id="KW-0732">Signal</keyword>
<name>A0A2S0RCR3_9FLAO</name>
<evidence type="ECO:0008006" key="9">
    <source>
        <dbReference type="Google" id="ProtNLM"/>
    </source>
</evidence>
<sequence>MAKFYLPQIKKQLVPVLMILMALPAFSQWTAQNSGVNSDLKGVCCISENAVVVVGANGTILKTTDGGMNWNQKTPVNSSDLQKVQFANGLAGFAIGASGTLLKTTDAGETWTAMDTGETADFYGLSVLDETTFYISGDNGTIKKSADGGSTFTALQAGLTESVDSVQFLNAYMGYAESGGILYKTADGGSSWTQVANPGIDSFFFLDENTGFLNAAGSGFFKTSDGGTTLESLGSSALFFTRLFSLNEHAVWGVENIETLCGCATHCVVKGEMTNTNYEDVKNCGLGGGDGIAFSDIHFANDTTGFIVGTGGAIYKNSTGVMLGQTSLTKDSVAVYPNPASANLTVSVPDQSGAAFSIEITDVSGKRIFSGDYHHRQTATINVQSFSKGMYLLTVTGSGAKHMEKIVVN</sequence>
<dbReference type="OrthoDB" id="9764804at2"/>
<dbReference type="RefSeq" id="WP_108369467.1">
    <property type="nucleotide sequence ID" value="NZ_CP028811.1"/>
</dbReference>
<keyword evidence="1" id="KW-0602">Photosynthesis</keyword>
<evidence type="ECO:0000256" key="3">
    <source>
        <dbReference type="ARBA" id="ARBA00023276"/>
    </source>
</evidence>
<dbReference type="Pfam" id="PF14870">
    <property type="entry name" value="PSII_BNR"/>
    <property type="match status" value="1"/>
</dbReference>